<accession>A0A316ZKC1</accession>
<feature type="transmembrane region" description="Helical" evidence="7">
    <location>
        <begin position="507"/>
        <end position="525"/>
    </location>
</feature>
<feature type="transmembrane region" description="Helical" evidence="7">
    <location>
        <begin position="66"/>
        <end position="87"/>
    </location>
</feature>
<dbReference type="InterPro" id="IPR002293">
    <property type="entry name" value="AA/rel_permease1"/>
</dbReference>
<dbReference type="PROSITE" id="PS00218">
    <property type="entry name" value="AMINO_ACID_PERMEASE_1"/>
    <property type="match status" value="1"/>
</dbReference>
<evidence type="ECO:0000313" key="9">
    <source>
        <dbReference type="Proteomes" id="UP000245946"/>
    </source>
</evidence>
<dbReference type="Gene3D" id="1.20.1740.10">
    <property type="entry name" value="Amino acid/polyamine transporter I"/>
    <property type="match status" value="1"/>
</dbReference>
<feature type="transmembrane region" description="Helical" evidence="7">
    <location>
        <begin position="465"/>
        <end position="487"/>
    </location>
</feature>
<feature type="transmembrane region" description="Helical" evidence="7">
    <location>
        <begin position="350"/>
        <end position="373"/>
    </location>
</feature>
<keyword evidence="9" id="KW-1185">Reference proteome</keyword>
<evidence type="ECO:0000256" key="2">
    <source>
        <dbReference type="ARBA" id="ARBA00022448"/>
    </source>
</evidence>
<evidence type="ECO:0000256" key="3">
    <source>
        <dbReference type="ARBA" id="ARBA00022692"/>
    </source>
</evidence>
<feature type="transmembrane region" description="Helical" evidence="7">
    <location>
        <begin position="289"/>
        <end position="314"/>
    </location>
</feature>
<dbReference type="AlphaFoldDB" id="A0A316ZKC1"/>
<dbReference type="OrthoDB" id="10054429at2759"/>
<proteinExistence type="predicted"/>
<feature type="transmembrane region" description="Helical" evidence="7">
    <location>
        <begin position="405"/>
        <end position="425"/>
    </location>
</feature>
<evidence type="ECO:0000256" key="1">
    <source>
        <dbReference type="ARBA" id="ARBA00004141"/>
    </source>
</evidence>
<feature type="transmembrane region" description="Helical" evidence="7">
    <location>
        <begin position="99"/>
        <end position="123"/>
    </location>
</feature>
<dbReference type="GO" id="GO:0016020">
    <property type="term" value="C:membrane"/>
    <property type="evidence" value="ECO:0007669"/>
    <property type="project" value="UniProtKB-SubCell"/>
</dbReference>
<feature type="transmembrane region" description="Helical" evidence="7">
    <location>
        <begin position="431"/>
        <end position="453"/>
    </location>
</feature>
<keyword evidence="5 7" id="KW-0472">Membrane</keyword>
<reference evidence="8 9" key="1">
    <citation type="journal article" date="2018" name="Mol. Biol. Evol.">
        <title>Broad Genomic Sampling Reveals a Smut Pathogenic Ancestry of the Fungal Clade Ustilaginomycotina.</title>
        <authorList>
            <person name="Kijpornyongpan T."/>
            <person name="Mondo S.J."/>
            <person name="Barry K."/>
            <person name="Sandor L."/>
            <person name="Lee J."/>
            <person name="Lipzen A."/>
            <person name="Pangilinan J."/>
            <person name="LaButti K."/>
            <person name="Hainaut M."/>
            <person name="Henrissat B."/>
            <person name="Grigoriev I.V."/>
            <person name="Spatafora J.W."/>
            <person name="Aime M.C."/>
        </authorList>
    </citation>
    <scope>NUCLEOTIDE SEQUENCE [LARGE SCALE GENOMIC DNA]</scope>
    <source>
        <strain evidence="8 9">MCA 4186</strain>
    </source>
</reference>
<evidence type="ECO:0000256" key="7">
    <source>
        <dbReference type="SAM" id="Phobius"/>
    </source>
</evidence>
<dbReference type="PIRSF" id="PIRSF006060">
    <property type="entry name" value="AA_transporter"/>
    <property type="match status" value="1"/>
</dbReference>
<dbReference type="Pfam" id="PF13520">
    <property type="entry name" value="AA_permease_2"/>
    <property type="match status" value="1"/>
</dbReference>
<evidence type="ECO:0000256" key="6">
    <source>
        <dbReference type="SAM" id="MobiDB-lite"/>
    </source>
</evidence>
<comment type="subcellular location">
    <subcellularLocation>
        <location evidence="1">Membrane</location>
        <topology evidence="1">Multi-pass membrane protein</topology>
    </subcellularLocation>
</comment>
<feature type="region of interest" description="Disordered" evidence="6">
    <location>
        <begin position="1"/>
        <end position="41"/>
    </location>
</feature>
<feature type="transmembrane region" description="Helical" evidence="7">
    <location>
        <begin position="172"/>
        <end position="199"/>
    </location>
</feature>
<sequence>MGMFKSASKEKGDAVGRTSPGSGDAKEDVYVSSTPAPGNEALNEDDAALEATTGYKSDFKREFRSLSTISFAFSIMGLISSVATTFNTPYTLGGPSSTVFAWMLGSIMNLTLGAAIGEIVSAYPSSGGLYSASGLLVPARWRAIVAWITGWLNFTGQIAGIAGTEYGLAQMIFAWAFVLTGYTASVGATYGLYVGLLILHGVLNCFPTGWLARFTSSYVFINLGFTVLTGILVLARTPSEEMHTGAYVFGNIVDGTGYGSQAAAFFISLLSVQFVMTDYDATAHISEEVSRAAIAAPVAIFVAVAGTGLFGFFLNVAMVFAGGDTASGTIDMWPGGLAFAEIVRLRAGRVAFLIIWPFICSVAFFVVQTALMANARSFYAFSRDGGLPDKKFFARINKKTTTTVNAVWLVVACCAALGLLSFASYTAVAAIFSLAALGMDLSYLPPIVSAMIFRNHPDVNFKAGPFFMGYGWWATAVRCIAIVWTLFECVVLSMPQILPFDASIFNYSWVVLVGILIIALAFYPFSSYKGPRTGHIQQAGRRPSEASVAVHH</sequence>
<dbReference type="Proteomes" id="UP000245946">
    <property type="component" value="Unassembled WGS sequence"/>
</dbReference>
<name>A0A316ZKC1_9BASI</name>
<protein>
    <submittedName>
        <fullName evidence="8">Amino acid transporter</fullName>
    </submittedName>
</protein>
<evidence type="ECO:0000256" key="4">
    <source>
        <dbReference type="ARBA" id="ARBA00022989"/>
    </source>
</evidence>
<keyword evidence="3 7" id="KW-0812">Transmembrane</keyword>
<keyword evidence="4 7" id="KW-1133">Transmembrane helix</keyword>
<gene>
    <name evidence="8" type="ORF">FA09DRAFT_303998</name>
</gene>
<dbReference type="PANTHER" id="PTHR45649">
    <property type="entry name" value="AMINO-ACID PERMEASE BAT1"/>
    <property type="match status" value="1"/>
</dbReference>
<feature type="transmembrane region" description="Helical" evidence="7">
    <location>
        <begin position="255"/>
        <end position="277"/>
    </location>
</feature>
<evidence type="ECO:0000256" key="5">
    <source>
        <dbReference type="ARBA" id="ARBA00023136"/>
    </source>
</evidence>
<evidence type="ECO:0000313" key="8">
    <source>
        <dbReference type="EMBL" id="PWO00826.1"/>
    </source>
</evidence>
<dbReference type="InterPro" id="IPR004840">
    <property type="entry name" value="Amino_acid_permease_CS"/>
</dbReference>
<dbReference type="GO" id="GO:0006865">
    <property type="term" value="P:amino acid transport"/>
    <property type="evidence" value="ECO:0007669"/>
    <property type="project" value="InterPro"/>
</dbReference>
<organism evidence="8 9">
    <name type="scientific">Tilletiopsis washingtonensis</name>
    <dbReference type="NCBI Taxonomy" id="58919"/>
    <lineage>
        <taxon>Eukaryota</taxon>
        <taxon>Fungi</taxon>
        <taxon>Dikarya</taxon>
        <taxon>Basidiomycota</taxon>
        <taxon>Ustilaginomycotina</taxon>
        <taxon>Exobasidiomycetes</taxon>
        <taxon>Entylomatales</taxon>
        <taxon>Entylomatales incertae sedis</taxon>
        <taxon>Tilletiopsis</taxon>
    </lineage>
</organism>
<feature type="transmembrane region" description="Helical" evidence="7">
    <location>
        <begin position="211"/>
        <end position="235"/>
    </location>
</feature>
<dbReference type="GeneID" id="37268001"/>
<dbReference type="GO" id="GO:0022857">
    <property type="term" value="F:transmembrane transporter activity"/>
    <property type="evidence" value="ECO:0007669"/>
    <property type="project" value="InterPro"/>
</dbReference>
<keyword evidence="2" id="KW-0813">Transport</keyword>
<dbReference type="STRING" id="58919.A0A316ZKC1"/>
<dbReference type="PANTHER" id="PTHR45649:SF9">
    <property type="entry name" value="AMINO-ACID PERMEASE 2"/>
    <property type="match status" value="1"/>
</dbReference>
<dbReference type="RefSeq" id="XP_025601104.1">
    <property type="nucleotide sequence ID" value="XM_025740455.1"/>
</dbReference>
<dbReference type="EMBL" id="KZ819284">
    <property type="protein sequence ID" value="PWO00826.1"/>
    <property type="molecule type" value="Genomic_DNA"/>
</dbReference>